<comment type="caution">
    <text evidence="1">The sequence shown here is derived from an EMBL/GenBank/DDBJ whole genome shotgun (WGS) entry which is preliminary data.</text>
</comment>
<dbReference type="SUPFAM" id="SSF64076">
    <property type="entry name" value="MTH938-like"/>
    <property type="match status" value="1"/>
</dbReference>
<reference evidence="1" key="1">
    <citation type="submission" date="2023-06" db="EMBL/GenBank/DDBJ databases">
        <title>Genome-scale phylogeny and comparative genomics of the fungal order Sordariales.</title>
        <authorList>
            <consortium name="Lawrence Berkeley National Laboratory"/>
            <person name="Hensen N."/>
            <person name="Bonometti L."/>
            <person name="Westerberg I."/>
            <person name="Brannstrom I.O."/>
            <person name="Guillou S."/>
            <person name="Cros-Aarteil S."/>
            <person name="Calhoun S."/>
            <person name="Haridas S."/>
            <person name="Kuo A."/>
            <person name="Mondo S."/>
            <person name="Pangilinan J."/>
            <person name="Riley R."/>
            <person name="LaButti K."/>
            <person name="Andreopoulos B."/>
            <person name="Lipzen A."/>
            <person name="Chen C."/>
            <person name="Yanf M."/>
            <person name="Daum C."/>
            <person name="Ng V."/>
            <person name="Clum A."/>
            <person name="Steindorff A."/>
            <person name="Ohm R."/>
            <person name="Martin F."/>
            <person name="Silar P."/>
            <person name="Natvig D."/>
            <person name="Lalanne C."/>
            <person name="Gautier V."/>
            <person name="Ament-velasquez S.L."/>
            <person name="Kruys A."/>
            <person name="Hutchinson M.I."/>
            <person name="Powell A.J."/>
            <person name="Barry K."/>
            <person name="Miller A.N."/>
            <person name="Grigoriev I.V."/>
            <person name="Debuchy R."/>
            <person name="Gladieux P."/>
            <person name="Thoren M.H."/>
            <person name="Johannesson H."/>
        </authorList>
    </citation>
    <scope>NUCLEOTIDE SEQUENCE</scope>
    <source>
        <strain evidence="1">SMH3187-1</strain>
    </source>
</reference>
<evidence type="ECO:0000313" key="2">
    <source>
        <dbReference type="Proteomes" id="UP001172155"/>
    </source>
</evidence>
<sequence length="156" mass="16410">MDVLGNTPVPASSIVACLDDGFTFQNGLRVDGGDGVLIVGGEVVRWRPWLAMGGKGGGNRFVNAKGQWEVPGGVLGVLGAVWPRADLLILALGPEMRPLSPETRRMVSEMGVKVEVLDTRNAAAQYNMLATERGVGEVAAAMVPVGWVEGVGVRRS</sequence>
<dbReference type="InterPro" id="IPR036748">
    <property type="entry name" value="MTH938-like_sf"/>
</dbReference>
<keyword evidence="2" id="KW-1185">Reference proteome</keyword>
<dbReference type="GO" id="GO:0005743">
    <property type="term" value="C:mitochondrial inner membrane"/>
    <property type="evidence" value="ECO:0007669"/>
    <property type="project" value="TreeGrafter"/>
</dbReference>
<protein>
    <submittedName>
        <fullName evidence="1">NADH dehydrogenase 1 alpha subcomplex assembly factor 3</fullName>
    </submittedName>
</protein>
<dbReference type="InterPro" id="IPR007523">
    <property type="entry name" value="NDUFAF3/AAMDC"/>
</dbReference>
<dbReference type="Gene3D" id="3.40.1230.10">
    <property type="entry name" value="MTH938-like"/>
    <property type="match status" value="1"/>
</dbReference>
<proteinExistence type="predicted"/>
<evidence type="ECO:0000313" key="1">
    <source>
        <dbReference type="EMBL" id="KAK0753096.1"/>
    </source>
</evidence>
<gene>
    <name evidence="1" type="ORF">B0T18DRAFT_6604</name>
</gene>
<accession>A0AA40F9B5</accession>
<dbReference type="PANTHER" id="PTHR21192">
    <property type="entry name" value="NUCLEAR PROTEIN E3-3"/>
    <property type="match status" value="1"/>
</dbReference>
<organism evidence="1 2">
    <name type="scientific">Schizothecium vesticola</name>
    <dbReference type="NCBI Taxonomy" id="314040"/>
    <lineage>
        <taxon>Eukaryota</taxon>
        <taxon>Fungi</taxon>
        <taxon>Dikarya</taxon>
        <taxon>Ascomycota</taxon>
        <taxon>Pezizomycotina</taxon>
        <taxon>Sordariomycetes</taxon>
        <taxon>Sordariomycetidae</taxon>
        <taxon>Sordariales</taxon>
        <taxon>Schizotheciaceae</taxon>
        <taxon>Schizothecium</taxon>
    </lineage>
</organism>
<dbReference type="Proteomes" id="UP001172155">
    <property type="component" value="Unassembled WGS sequence"/>
</dbReference>
<dbReference type="GO" id="GO:0032981">
    <property type="term" value="P:mitochondrial respiratory chain complex I assembly"/>
    <property type="evidence" value="ECO:0007669"/>
    <property type="project" value="TreeGrafter"/>
</dbReference>
<dbReference type="Pfam" id="PF04430">
    <property type="entry name" value="DUF498"/>
    <property type="match status" value="1"/>
</dbReference>
<dbReference type="AlphaFoldDB" id="A0AA40F9B5"/>
<dbReference type="EMBL" id="JAUKUD010000001">
    <property type="protein sequence ID" value="KAK0753096.1"/>
    <property type="molecule type" value="Genomic_DNA"/>
</dbReference>
<name>A0AA40F9B5_9PEZI</name>
<dbReference type="PANTHER" id="PTHR21192:SF2">
    <property type="entry name" value="NADH DEHYDROGENASE [UBIQUINONE] 1 ALPHA SUBCOMPLEX ASSEMBLY FACTOR 3"/>
    <property type="match status" value="1"/>
</dbReference>